<accession>A0A5C6BLX7</accession>
<dbReference type="PANTHER" id="PTHR33608">
    <property type="entry name" value="BLL2464 PROTEIN"/>
    <property type="match status" value="1"/>
</dbReference>
<dbReference type="Proteomes" id="UP000320735">
    <property type="component" value="Unassembled WGS sequence"/>
</dbReference>
<protein>
    <submittedName>
        <fullName evidence="2">VWA domain containing CoxE-like protein</fullName>
    </submittedName>
</protein>
<dbReference type="RefSeq" id="WP_197532273.1">
    <property type="nucleotide sequence ID" value="NZ_SJPP01000001.1"/>
</dbReference>
<sequence length="316" mass="35958">MTQPAANLTPAARRSDDILDPGSLMRIKALELRAKIVVQGFMHGLHRSPYHGFSVEFSEYRQYSPGDDPRYLDWKLYARSDRHYIKRFEDETNLRCHLAVDSSRSMSYGSLGYTKADYAATLAGTLAYFLSLQHDAVGLVRFDERLDDILPPHYRPGQLRRLMLALERPSAGRGTDVAEPLRQFAEYVSRRGVVVILSDCLAELDGLETALGTLRSRGQDVILFQILDPAETSFDFEESLLFEDLETGRDLYVDPQQVRAGYLEKLEAHNQSVRATCDKLGIEYFPLTTDQPLDGALHDFLQARRRRGRRVSRRGV</sequence>
<comment type="caution">
    <text evidence="2">The sequence shown here is derived from an EMBL/GenBank/DDBJ whole genome shotgun (WGS) entry which is preliminary data.</text>
</comment>
<dbReference type="SUPFAM" id="SSF53300">
    <property type="entry name" value="vWA-like"/>
    <property type="match status" value="1"/>
</dbReference>
<proteinExistence type="predicted"/>
<evidence type="ECO:0000313" key="2">
    <source>
        <dbReference type="EMBL" id="TWU12772.1"/>
    </source>
</evidence>
<name>A0A5C6BLX7_9PLAN</name>
<dbReference type="PANTHER" id="PTHR33608:SF7">
    <property type="entry name" value="DUF58 DOMAIN-CONTAINING PROTEIN"/>
    <property type="match status" value="1"/>
</dbReference>
<dbReference type="InterPro" id="IPR036465">
    <property type="entry name" value="vWFA_dom_sf"/>
</dbReference>
<evidence type="ECO:0000313" key="3">
    <source>
        <dbReference type="Proteomes" id="UP000320735"/>
    </source>
</evidence>
<reference evidence="2 3" key="1">
    <citation type="submission" date="2019-02" db="EMBL/GenBank/DDBJ databases">
        <title>Deep-cultivation of Planctomycetes and their phenomic and genomic characterization uncovers novel biology.</title>
        <authorList>
            <person name="Wiegand S."/>
            <person name="Jogler M."/>
            <person name="Boedeker C."/>
            <person name="Pinto D."/>
            <person name="Vollmers J."/>
            <person name="Rivas-Marin E."/>
            <person name="Kohn T."/>
            <person name="Peeters S.H."/>
            <person name="Heuer A."/>
            <person name="Rast P."/>
            <person name="Oberbeckmann S."/>
            <person name="Bunk B."/>
            <person name="Jeske O."/>
            <person name="Meyerdierks A."/>
            <person name="Storesund J.E."/>
            <person name="Kallscheuer N."/>
            <person name="Luecker S."/>
            <person name="Lage O.M."/>
            <person name="Pohl T."/>
            <person name="Merkel B.J."/>
            <person name="Hornburger P."/>
            <person name="Mueller R.-W."/>
            <person name="Bruemmer F."/>
            <person name="Labrenz M."/>
            <person name="Spormann A.M."/>
            <person name="Op Den Camp H."/>
            <person name="Overmann J."/>
            <person name="Amann R."/>
            <person name="Jetten M.S.M."/>
            <person name="Mascher T."/>
            <person name="Medema M.H."/>
            <person name="Devos D.P."/>
            <person name="Kaster A.-K."/>
            <person name="Ovreas L."/>
            <person name="Rohde M."/>
            <person name="Galperin M.Y."/>
            <person name="Jogler C."/>
        </authorList>
    </citation>
    <scope>NUCLEOTIDE SEQUENCE [LARGE SCALE GENOMIC DNA]</scope>
    <source>
        <strain evidence="2 3">CA54</strain>
    </source>
</reference>
<dbReference type="Pfam" id="PF01882">
    <property type="entry name" value="DUF58"/>
    <property type="match status" value="1"/>
</dbReference>
<dbReference type="CDD" id="cd00198">
    <property type="entry name" value="vWFA"/>
    <property type="match status" value="1"/>
</dbReference>
<evidence type="ECO:0000259" key="1">
    <source>
        <dbReference type="Pfam" id="PF01882"/>
    </source>
</evidence>
<dbReference type="EMBL" id="SJPP01000001">
    <property type="protein sequence ID" value="TWU12772.1"/>
    <property type="molecule type" value="Genomic_DNA"/>
</dbReference>
<organism evidence="2 3">
    <name type="scientific">Symmachiella macrocystis</name>
    <dbReference type="NCBI Taxonomy" id="2527985"/>
    <lineage>
        <taxon>Bacteria</taxon>
        <taxon>Pseudomonadati</taxon>
        <taxon>Planctomycetota</taxon>
        <taxon>Planctomycetia</taxon>
        <taxon>Planctomycetales</taxon>
        <taxon>Planctomycetaceae</taxon>
        <taxon>Symmachiella</taxon>
    </lineage>
</organism>
<keyword evidence="3" id="KW-1185">Reference proteome</keyword>
<feature type="domain" description="DUF58" evidence="1">
    <location>
        <begin position="59"/>
        <end position="270"/>
    </location>
</feature>
<dbReference type="AlphaFoldDB" id="A0A5C6BLX7"/>
<dbReference type="InterPro" id="IPR002881">
    <property type="entry name" value="DUF58"/>
</dbReference>
<gene>
    <name evidence="2" type="ORF">CA54_15970</name>
</gene>
<dbReference type="Gene3D" id="3.40.50.410">
    <property type="entry name" value="von Willebrand factor, type A domain"/>
    <property type="match status" value="1"/>
</dbReference>